<accession>A0A2P2PTU0</accession>
<dbReference type="EMBL" id="GGEC01077690">
    <property type="protein sequence ID" value="MBX58174.1"/>
    <property type="molecule type" value="Transcribed_RNA"/>
</dbReference>
<reference evidence="1" key="1">
    <citation type="submission" date="2018-02" db="EMBL/GenBank/DDBJ databases">
        <title>Rhizophora mucronata_Transcriptome.</title>
        <authorList>
            <person name="Meera S.P."/>
            <person name="Sreeshan A."/>
            <person name="Augustine A."/>
        </authorList>
    </citation>
    <scope>NUCLEOTIDE SEQUENCE</scope>
    <source>
        <tissue evidence="1">Leaf</tissue>
    </source>
</reference>
<dbReference type="AlphaFoldDB" id="A0A2P2PTU0"/>
<organism evidence="1">
    <name type="scientific">Rhizophora mucronata</name>
    <name type="common">Asiatic mangrove</name>
    <dbReference type="NCBI Taxonomy" id="61149"/>
    <lineage>
        <taxon>Eukaryota</taxon>
        <taxon>Viridiplantae</taxon>
        <taxon>Streptophyta</taxon>
        <taxon>Embryophyta</taxon>
        <taxon>Tracheophyta</taxon>
        <taxon>Spermatophyta</taxon>
        <taxon>Magnoliopsida</taxon>
        <taxon>eudicotyledons</taxon>
        <taxon>Gunneridae</taxon>
        <taxon>Pentapetalae</taxon>
        <taxon>rosids</taxon>
        <taxon>fabids</taxon>
        <taxon>Malpighiales</taxon>
        <taxon>Rhizophoraceae</taxon>
        <taxon>Rhizophora</taxon>
    </lineage>
</organism>
<proteinExistence type="predicted"/>
<evidence type="ECO:0000313" key="1">
    <source>
        <dbReference type="EMBL" id="MBX58174.1"/>
    </source>
</evidence>
<sequence>MLPKKQLFRCTRKQEAHQHSRSYYAIQSGSIPKTLKCNLSSFLFSSC</sequence>
<protein>
    <submittedName>
        <fullName evidence="1">Uncharacterized protein</fullName>
    </submittedName>
</protein>
<name>A0A2P2PTU0_RHIMU</name>